<reference evidence="1" key="1">
    <citation type="submission" date="2023-02" db="EMBL/GenBank/DDBJ databases">
        <title>Genome sequence of Hyphococcus flavus.</title>
        <authorList>
            <person name="Rong J.-C."/>
            <person name="Zhao Q."/>
            <person name="Yi M."/>
            <person name="Wu J.-Y."/>
        </authorList>
    </citation>
    <scope>NUCLEOTIDE SEQUENCE</scope>
    <source>
        <strain evidence="1">MCCC 1K03223</strain>
    </source>
</reference>
<evidence type="ECO:0000313" key="2">
    <source>
        <dbReference type="Proteomes" id="UP001214043"/>
    </source>
</evidence>
<dbReference type="InterPro" id="IPR017850">
    <property type="entry name" value="Alkaline_phosphatase_core_sf"/>
</dbReference>
<evidence type="ECO:0000313" key="1">
    <source>
        <dbReference type="EMBL" id="WDI32085.1"/>
    </source>
</evidence>
<dbReference type="KEGG" id="hfl:PUV54_02630"/>
<dbReference type="RefSeq" id="WP_274493973.1">
    <property type="nucleotide sequence ID" value="NZ_CP118166.1"/>
</dbReference>
<protein>
    <submittedName>
        <fullName evidence="1">Alkaline phosphatase family protein</fullName>
    </submittedName>
</protein>
<dbReference type="AlphaFoldDB" id="A0AAE9ZK35"/>
<gene>
    <name evidence="1" type="ORF">PUV54_02630</name>
</gene>
<dbReference type="InterPro" id="IPR002591">
    <property type="entry name" value="Phosphodiest/P_Trfase"/>
</dbReference>
<organism evidence="1 2">
    <name type="scientific">Hyphococcus flavus</name>
    <dbReference type="NCBI Taxonomy" id="1866326"/>
    <lineage>
        <taxon>Bacteria</taxon>
        <taxon>Pseudomonadati</taxon>
        <taxon>Pseudomonadota</taxon>
        <taxon>Alphaproteobacteria</taxon>
        <taxon>Parvularculales</taxon>
        <taxon>Parvularculaceae</taxon>
        <taxon>Hyphococcus</taxon>
    </lineage>
</organism>
<sequence>MTAKTLVFGFDGADHAYIDAMIADGELPVFARLKASSRVFNFENDAAMGAAQFWNSASIGAGPAHHGHYFYMQFKPDTYDIVPNHDSSIPEITPFWNTLDDEGFSVGVIDWHRLQPKPLKNGFLIDNWTGHDPLTDTVFLPETLKEETIRFFNGDSAAGGFASKPRVTAEDQNEYLSNLFQRIEAKTKFCEEKLAQKEWDLFMTCYAEAHDVGHYFYHLDDPNHPRYDAQLAKDVKEPLRECYRRLDEAVGRVIEAAGEGAKVFIYGGPGMEMLVSANSATEEMIRRIDLGVGAPKSGAETARQTYRSFLPLNLRRKLAPLARSIRRRFANHEYERRRFFAIPHNDNAGAVRINVKGREKHGIVTRGAEYDAVVREIDEAVRTFKNAGTGAPLVKRVVCMPYEHDGPFIDVLPDVFIEWNREGATRNVTKIISEKYGEIDIEDVDRTGDHNPSGFYWTPITYEGPPVTLPEQVTAPIVQAVKGAGA</sequence>
<dbReference type="Pfam" id="PF01663">
    <property type="entry name" value="Phosphodiest"/>
    <property type="match status" value="1"/>
</dbReference>
<dbReference type="SUPFAM" id="SSF53649">
    <property type="entry name" value="Alkaline phosphatase-like"/>
    <property type="match status" value="1"/>
</dbReference>
<dbReference type="EMBL" id="CP118166">
    <property type="protein sequence ID" value="WDI32085.1"/>
    <property type="molecule type" value="Genomic_DNA"/>
</dbReference>
<name>A0AAE9ZK35_9PROT</name>
<dbReference type="Proteomes" id="UP001214043">
    <property type="component" value="Chromosome"/>
</dbReference>
<keyword evidence="2" id="KW-1185">Reference proteome</keyword>
<accession>A0AAE9ZK35</accession>
<proteinExistence type="predicted"/>
<dbReference type="Gene3D" id="3.40.720.10">
    <property type="entry name" value="Alkaline Phosphatase, subunit A"/>
    <property type="match status" value="1"/>
</dbReference>